<gene>
    <name evidence="2" type="ORF">HDA33_002448</name>
</gene>
<sequence>MTRQSDLKTLIRARMAVTGERYTAAAAALADEWEAAERFHATVLARFFDGERLRSIPARRKPRVAVLLELLRRFAPDRAYTEPEVNDLLRPAHEDVATLRRELVDYGFLDRADGVYRMADAGPDVDPRFAADLPVDLERRLRQLRAGR</sequence>
<accession>A0A7W9N225</accession>
<dbReference type="Pfam" id="PF09860">
    <property type="entry name" value="DUF2087"/>
    <property type="match status" value="1"/>
</dbReference>
<protein>
    <recommendedName>
        <fullName evidence="1">DUF2087 domain-containing protein</fullName>
    </recommendedName>
</protein>
<dbReference type="RefSeq" id="WP_184173624.1">
    <property type="nucleotide sequence ID" value="NZ_BAABAG010000033.1"/>
</dbReference>
<proteinExistence type="predicted"/>
<dbReference type="InterPro" id="IPR018656">
    <property type="entry name" value="DUF2087"/>
</dbReference>
<evidence type="ECO:0000313" key="2">
    <source>
        <dbReference type="EMBL" id="MBB5849884.1"/>
    </source>
</evidence>
<feature type="domain" description="DUF2087" evidence="1">
    <location>
        <begin position="52"/>
        <end position="117"/>
    </location>
</feature>
<keyword evidence="3" id="KW-1185">Reference proteome</keyword>
<organism evidence="2 3">
    <name type="scientific">Micrococcus endophyticus</name>
    <dbReference type="NCBI Taxonomy" id="455343"/>
    <lineage>
        <taxon>Bacteria</taxon>
        <taxon>Bacillati</taxon>
        <taxon>Actinomycetota</taxon>
        <taxon>Actinomycetes</taxon>
        <taxon>Micrococcales</taxon>
        <taxon>Micrococcaceae</taxon>
        <taxon>Micrococcus</taxon>
    </lineage>
</organism>
<dbReference type="EMBL" id="JACHMW010000001">
    <property type="protein sequence ID" value="MBB5849884.1"/>
    <property type="molecule type" value="Genomic_DNA"/>
</dbReference>
<name>A0A7W9N225_9MICC</name>
<comment type="caution">
    <text evidence="2">The sequence shown here is derived from an EMBL/GenBank/DDBJ whole genome shotgun (WGS) entry which is preliminary data.</text>
</comment>
<dbReference type="Proteomes" id="UP000567246">
    <property type="component" value="Unassembled WGS sequence"/>
</dbReference>
<dbReference type="AlphaFoldDB" id="A0A7W9N225"/>
<evidence type="ECO:0000259" key="1">
    <source>
        <dbReference type="Pfam" id="PF09860"/>
    </source>
</evidence>
<reference evidence="2 3" key="1">
    <citation type="submission" date="2020-08" db="EMBL/GenBank/DDBJ databases">
        <title>Sequencing the genomes of 1000 actinobacteria strains.</title>
        <authorList>
            <person name="Klenk H.-P."/>
        </authorList>
    </citation>
    <scope>NUCLEOTIDE SEQUENCE [LARGE SCALE GENOMIC DNA]</scope>
    <source>
        <strain evidence="2 3">DSM 17945</strain>
    </source>
</reference>
<evidence type="ECO:0000313" key="3">
    <source>
        <dbReference type="Proteomes" id="UP000567246"/>
    </source>
</evidence>